<evidence type="ECO:0000256" key="2">
    <source>
        <dbReference type="SAM" id="Phobius"/>
    </source>
</evidence>
<comment type="subcellular location">
    <subcellularLocation>
        <location evidence="1">Cell inner membrane</location>
        <topology evidence="1">Multi-pass membrane protein</topology>
    </subcellularLocation>
</comment>
<sequence>MLEGMLIAVGTGFGLGTLPLAPGTFGSLLGLPLAWWLLRYPLAIQAFLAVLLIAVAISLCHYAALAVGGGDPSQIVADEFLLFPLAVFGLQAARNPWVMASALLLFRLFDILKPPPIHWVESWPGGLGIVADDALAALCTWVVMAGLLQLRRWQLKRTGQ</sequence>
<keyword evidence="1" id="KW-0460">Magnesium</keyword>
<keyword evidence="1" id="KW-0443">Lipid metabolism</keyword>
<dbReference type="GO" id="GO:0006655">
    <property type="term" value="P:phosphatidylglycerol biosynthetic process"/>
    <property type="evidence" value="ECO:0007669"/>
    <property type="project" value="UniProtKB-UniPathway"/>
</dbReference>
<accession>A0A2A2F3P1</accession>
<feature type="domain" description="YutG/PgpA" evidence="3">
    <location>
        <begin position="9"/>
        <end position="146"/>
    </location>
</feature>
<dbReference type="InterPro" id="IPR026037">
    <property type="entry name" value="PgpA"/>
</dbReference>
<dbReference type="PANTHER" id="PTHR36305:SF1">
    <property type="entry name" value="PHOSPHATIDYLGLYCEROPHOSPHATASE A"/>
    <property type="match status" value="1"/>
</dbReference>
<dbReference type="GO" id="GO:0008962">
    <property type="term" value="F:phosphatidylglycerophosphatase activity"/>
    <property type="evidence" value="ECO:0007669"/>
    <property type="project" value="UniProtKB-EC"/>
</dbReference>
<organism evidence="4 5">
    <name type="scientific">Halomonas salipaludis</name>
    <dbReference type="NCBI Taxonomy" id="2032625"/>
    <lineage>
        <taxon>Bacteria</taxon>
        <taxon>Pseudomonadati</taxon>
        <taxon>Pseudomonadota</taxon>
        <taxon>Gammaproteobacteria</taxon>
        <taxon>Oceanospirillales</taxon>
        <taxon>Halomonadaceae</taxon>
        <taxon>Halomonas</taxon>
    </lineage>
</organism>
<protein>
    <recommendedName>
        <fullName evidence="1">Phosphatidylglycerophosphatase A</fullName>
        <ecNumber evidence="1">3.1.3.27</ecNumber>
    </recommendedName>
    <alternativeName>
        <fullName evidence="1">Phosphatidylglycerolphosphate phosphatase A</fullName>
    </alternativeName>
</protein>
<dbReference type="EC" id="3.1.3.27" evidence="1"/>
<feature type="transmembrane region" description="Helical" evidence="2">
    <location>
        <begin position="42"/>
        <end position="68"/>
    </location>
</feature>
<gene>
    <name evidence="4" type="ORF">CK498_03720</name>
</gene>
<dbReference type="AlphaFoldDB" id="A0A2A2F3P1"/>
<comment type="pathway">
    <text evidence="1">Phospholipid metabolism; phosphatidylglycerol biosynthesis; phosphatidylglycerol from CDP-diacylglycerol: step 2/2.</text>
</comment>
<evidence type="ECO:0000256" key="1">
    <source>
        <dbReference type="PIRNR" id="PIRNR006162"/>
    </source>
</evidence>
<keyword evidence="1" id="KW-0479">Metal-binding</keyword>
<dbReference type="UniPathway" id="UPA00084">
    <property type="reaction ID" value="UER00504"/>
</dbReference>
<reference evidence="4 5" key="1">
    <citation type="submission" date="2017-08" db="EMBL/GenBank/DDBJ databases">
        <title>Halomonas alkalisoli sp. nov., isolated from saline alkaline soil.</title>
        <authorList>
            <person name="Wang D."/>
            <person name="Zhang G."/>
        </authorList>
    </citation>
    <scope>NUCLEOTIDE SEQUENCE [LARGE SCALE GENOMIC DNA]</scope>
    <source>
        <strain evidence="4 5">WRN001</strain>
    </source>
</reference>
<comment type="cofactor">
    <cofactor evidence="1">
        <name>Mg(2+)</name>
        <dbReference type="ChEBI" id="CHEBI:18420"/>
    </cofactor>
</comment>
<keyword evidence="2" id="KW-1133">Transmembrane helix</keyword>
<keyword evidence="1" id="KW-0378">Hydrolase</keyword>
<proteinExistence type="predicted"/>
<evidence type="ECO:0000313" key="4">
    <source>
        <dbReference type="EMBL" id="PAU79578.1"/>
    </source>
</evidence>
<dbReference type="GO" id="GO:0005886">
    <property type="term" value="C:plasma membrane"/>
    <property type="evidence" value="ECO:0007669"/>
    <property type="project" value="UniProtKB-SubCell"/>
</dbReference>
<feature type="transmembrane region" description="Helical" evidence="2">
    <location>
        <begin position="126"/>
        <end position="148"/>
    </location>
</feature>
<dbReference type="Proteomes" id="UP000217771">
    <property type="component" value="Unassembled WGS sequence"/>
</dbReference>
<keyword evidence="1" id="KW-0595">Phospholipid degradation</keyword>
<keyword evidence="5" id="KW-1185">Reference proteome</keyword>
<comment type="function">
    <text evidence="1">Lipid phosphatase which dephosphorylates phosphatidylglycerophosphate (PGP) to phosphatidylglycerol (PG).</text>
</comment>
<dbReference type="GO" id="GO:0046872">
    <property type="term" value="F:metal ion binding"/>
    <property type="evidence" value="ECO:0007669"/>
    <property type="project" value="UniProtKB-KW"/>
</dbReference>
<comment type="caution">
    <text evidence="4">The sequence shown here is derived from an EMBL/GenBank/DDBJ whole genome shotgun (WGS) entry which is preliminary data.</text>
</comment>
<dbReference type="PANTHER" id="PTHR36305">
    <property type="entry name" value="PHOSPHATIDYLGLYCEROPHOSPHATASE A"/>
    <property type="match status" value="1"/>
</dbReference>
<keyword evidence="1" id="KW-1208">Phospholipid metabolism</keyword>
<dbReference type="CDD" id="cd06971">
    <property type="entry name" value="PgpA"/>
    <property type="match status" value="1"/>
</dbReference>
<evidence type="ECO:0000313" key="5">
    <source>
        <dbReference type="Proteomes" id="UP000217771"/>
    </source>
</evidence>
<keyword evidence="1 2" id="KW-0472">Membrane</keyword>
<keyword evidence="1" id="KW-0442">Lipid degradation</keyword>
<comment type="catalytic activity">
    <reaction evidence="1">
        <text>a 1,2-diacyl-sn-glycero-3-phospho-(1'-sn-glycero-3'-phosphate) + H2O = a 1,2-diacyl-sn-glycero-3-phospho-(1'-sn-glycerol) + phosphate</text>
        <dbReference type="Rhea" id="RHEA:33751"/>
        <dbReference type="ChEBI" id="CHEBI:15377"/>
        <dbReference type="ChEBI" id="CHEBI:43474"/>
        <dbReference type="ChEBI" id="CHEBI:60110"/>
        <dbReference type="ChEBI" id="CHEBI:64716"/>
        <dbReference type="EC" id="3.1.3.27"/>
    </reaction>
</comment>
<dbReference type="Pfam" id="PF04608">
    <property type="entry name" value="PgpA"/>
    <property type="match status" value="1"/>
</dbReference>
<keyword evidence="1" id="KW-1003">Cell membrane</keyword>
<dbReference type="GO" id="GO:0009395">
    <property type="term" value="P:phospholipid catabolic process"/>
    <property type="evidence" value="ECO:0007669"/>
    <property type="project" value="UniProtKB-KW"/>
</dbReference>
<dbReference type="InterPro" id="IPR036681">
    <property type="entry name" value="PgpA-like_sf"/>
</dbReference>
<dbReference type="PIRSF" id="PIRSF006162">
    <property type="entry name" value="PgpA"/>
    <property type="match status" value="1"/>
</dbReference>
<name>A0A2A2F3P1_9GAMM</name>
<dbReference type="EMBL" id="NSKB01000001">
    <property type="protein sequence ID" value="PAU79578.1"/>
    <property type="molecule type" value="Genomic_DNA"/>
</dbReference>
<keyword evidence="1 2" id="KW-0812">Transmembrane</keyword>
<dbReference type="SUPFAM" id="SSF101307">
    <property type="entry name" value="YutG-like"/>
    <property type="match status" value="1"/>
</dbReference>
<dbReference type="OrthoDB" id="6162625at2"/>
<dbReference type="InterPro" id="IPR007686">
    <property type="entry name" value="YutG/PgpA"/>
</dbReference>
<keyword evidence="1" id="KW-0997">Cell inner membrane</keyword>
<evidence type="ECO:0000259" key="3">
    <source>
        <dbReference type="Pfam" id="PF04608"/>
    </source>
</evidence>